<dbReference type="Gene3D" id="3.40.630.10">
    <property type="entry name" value="Zn peptidases"/>
    <property type="match status" value="1"/>
</dbReference>
<dbReference type="InterPro" id="IPR036264">
    <property type="entry name" value="Bact_exopeptidase_dim_dom"/>
</dbReference>
<feature type="domain" description="Peptidase M20 dimerisation" evidence="1">
    <location>
        <begin position="198"/>
        <end position="296"/>
    </location>
</feature>
<reference evidence="2 3" key="1">
    <citation type="submission" date="2024-09" db="EMBL/GenBank/DDBJ databases">
        <authorList>
            <person name="Lee S.D."/>
        </authorList>
    </citation>
    <scope>NUCLEOTIDE SEQUENCE [LARGE SCALE GENOMIC DNA]</scope>
    <source>
        <strain evidence="2 3">N1-3</strain>
    </source>
</reference>
<dbReference type="InterPro" id="IPR017439">
    <property type="entry name" value="Amidohydrolase"/>
</dbReference>
<proteinExistence type="predicted"/>
<dbReference type="Pfam" id="PF01546">
    <property type="entry name" value="Peptidase_M20"/>
    <property type="match status" value="1"/>
</dbReference>
<protein>
    <submittedName>
        <fullName evidence="2">Amidohydrolase</fullName>
    </submittedName>
</protein>
<accession>A0ABV6X950</accession>
<sequence>MASAPAPAPAPAVGPGPVLAGLDEILAPATVFYLDLHRNPELSGEEARTARQLAARLEQDGYRVTAGVGGHGVVGVLRNGEGPVVMLRTELDALPLREDTGLPYASRSAVMHACGHDLHTAAAAGAATLLARAADRWQGTLVVVGQPAEETLSGARAMLADGLYDRFGRPDVVLAQHTAPLPAGMVAHGHGYGPMMGGSIGFEVVIHGRGGHAGTPHLVVDPVVAAAASVLRLQTVVSRETAPAEQVVLTVGSLHAGSRGNVVPDRATMGITVRGLSEAALDRAGAAVERILRAECAASGCEREPDIVTVSRSPVLSSDPAAAAAVRQAHLELYGPERVASWPSSMVTEDFPLFGDAGLAVHGRPGIPLVYWMFGSVGPRQWARAAGGSAAEKLAALPANHSPEFAPDVRTALPAGISAMTAAALTHLGAREHRPDTP</sequence>
<dbReference type="Proteomes" id="UP001592530">
    <property type="component" value="Unassembled WGS sequence"/>
</dbReference>
<dbReference type="Gene3D" id="3.30.70.360">
    <property type="match status" value="1"/>
</dbReference>
<dbReference type="EMBL" id="JBHEZY010000015">
    <property type="protein sequence ID" value="MFC1434805.1"/>
    <property type="molecule type" value="Genomic_DNA"/>
</dbReference>
<dbReference type="RefSeq" id="WP_380557365.1">
    <property type="nucleotide sequence ID" value="NZ_JBHEZY010000015.1"/>
</dbReference>
<dbReference type="SUPFAM" id="SSF55031">
    <property type="entry name" value="Bacterial exopeptidase dimerisation domain"/>
    <property type="match status" value="1"/>
</dbReference>
<dbReference type="SUPFAM" id="SSF53187">
    <property type="entry name" value="Zn-dependent exopeptidases"/>
    <property type="match status" value="1"/>
</dbReference>
<dbReference type="InterPro" id="IPR011650">
    <property type="entry name" value="Peptidase_M20_dimer"/>
</dbReference>
<dbReference type="PANTHER" id="PTHR11014">
    <property type="entry name" value="PEPTIDASE M20 FAMILY MEMBER"/>
    <property type="match status" value="1"/>
</dbReference>
<dbReference type="InterPro" id="IPR002933">
    <property type="entry name" value="Peptidase_M20"/>
</dbReference>
<dbReference type="NCBIfam" id="TIGR01891">
    <property type="entry name" value="amidohydrolases"/>
    <property type="match status" value="1"/>
</dbReference>
<evidence type="ECO:0000259" key="1">
    <source>
        <dbReference type="Pfam" id="PF07687"/>
    </source>
</evidence>
<organism evidence="2 3">
    <name type="scientific">Streptacidiphilus alkalitolerans</name>
    <dbReference type="NCBI Taxonomy" id="3342712"/>
    <lineage>
        <taxon>Bacteria</taxon>
        <taxon>Bacillati</taxon>
        <taxon>Actinomycetota</taxon>
        <taxon>Actinomycetes</taxon>
        <taxon>Kitasatosporales</taxon>
        <taxon>Streptomycetaceae</taxon>
        <taxon>Streptacidiphilus</taxon>
    </lineage>
</organism>
<dbReference type="PANTHER" id="PTHR11014:SF63">
    <property type="entry name" value="METALLOPEPTIDASE, PUTATIVE (AFU_ORTHOLOGUE AFUA_6G09600)-RELATED"/>
    <property type="match status" value="1"/>
</dbReference>
<evidence type="ECO:0000313" key="3">
    <source>
        <dbReference type="Proteomes" id="UP001592530"/>
    </source>
</evidence>
<name>A0ABV6X950_9ACTN</name>
<dbReference type="Pfam" id="PF07687">
    <property type="entry name" value="M20_dimer"/>
    <property type="match status" value="1"/>
</dbReference>
<evidence type="ECO:0000313" key="2">
    <source>
        <dbReference type="EMBL" id="MFC1434805.1"/>
    </source>
</evidence>
<gene>
    <name evidence="2" type="ORF">ACEZDB_29595</name>
</gene>
<comment type="caution">
    <text evidence="2">The sequence shown here is derived from an EMBL/GenBank/DDBJ whole genome shotgun (WGS) entry which is preliminary data.</text>
</comment>